<dbReference type="InterPro" id="IPR017451">
    <property type="entry name" value="F-box-assoc_interact_dom"/>
</dbReference>
<dbReference type="AlphaFoldDB" id="A0A251UKM1"/>
<feature type="domain" description="F-box" evidence="1">
    <location>
        <begin position="1"/>
        <end position="45"/>
    </location>
</feature>
<dbReference type="EMBL" id="MNCJ02000321">
    <property type="protein sequence ID" value="KAF5803833.1"/>
    <property type="molecule type" value="Genomic_DNA"/>
</dbReference>
<dbReference type="FunCoup" id="A0A251UKM1">
    <property type="interactions" value="103"/>
</dbReference>
<name>A0A251UKM1_HELAN</name>
<dbReference type="InterPro" id="IPR006527">
    <property type="entry name" value="F-box-assoc_dom_typ1"/>
</dbReference>
<dbReference type="NCBIfam" id="TIGR01640">
    <property type="entry name" value="F_box_assoc_1"/>
    <property type="match status" value="1"/>
</dbReference>
<dbReference type="SMART" id="SM00256">
    <property type="entry name" value="FBOX"/>
    <property type="match status" value="1"/>
</dbReference>
<keyword evidence="4" id="KW-1185">Reference proteome</keyword>
<dbReference type="SUPFAM" id="SSF81383">
    <property type="entry name" value="F-box domain"/>
    <property type="match status" value="1"/>
</dbReference>
<proteinExistence type="predicted"/>
<dbReference type="InterPro" id="IPR050796">
    <property type="entry name" value="SCF_F-box_component"/>
</dbReference>
<dbReference type="EMBL" id="CM007895">
    <property type="protein sequence ID" value="OTG23609.1"/>
    <property type="molecule type" value="Genomic_DNA"/>
</dbReference>
<dbReference type="PANTHER" id="PTHR31672:SF10">
    <property type="entry name" value="F-BOX DOMAIN-CONTAINING PROTEIN"/>
    <property type="match status" value="1"/>
</dbReference>
<dbReference type="Gene3D" id="1.20.1280.50">
    <property type="match status" value="1"/>
</dbReference>
<dbReference type="Pfam" id="PF00646">
    <property type="entry name" value="F-box"/>
    <property type="match status" value="1"/>
</dbReference>
<dbReference type="Gramene" id="mRNA:HanXRQr2_Chr06g0276021">
    <property type="protein sequence ID" value="CDS:HanXRQr2_Chr06g0276021.1"/>
    <property type="gene ID" value="HanXRQr2_Chr06g0276021"/>
</dbReference>
<evidence type="ECO:0000313" key="3">
    <source>
        <dbReference type="EMBL" id="OTG23609.1"/>
    </source>
</evidence>
<dbReference type="InterPro" id="IPR001810">
    <property type="entry name" value="F-box_dom"/>
</dbReference>
<dbReference type="InParanoid" id="A0A251UKM1"/>
<evidence type="ECO:0000259" key="1">
    <source>
        <dbReference type="PROSITE" id="PS50181"/>
    </source>
</evidence>
<reference evidence="3" key="2">
    <citation type="submission" date="2017-02" db="EMBL/GenBank/DDBJ databases">
        <title>Sunflower complete genome.</title>
        <authorList>
            <person name="Langlade N."/>
            <person name="Munos S."/>
        </authorList>
    </citation>
    <scope>NUCLEOTIDE SEQUENCE [LARGE SCALE GENOMIC DNA]</scope>
    <source>
        <tissue evidence="3">Leaves</tissue>
    </source>
</reference>
<accession>A0A251UKM1</accession>
<dbReference type="Proteomes" id="UP000215914">
    <property type="component" value="Chromosome 6"/>
</dbReference>
<dbReference type="PANTHER" id="PTHR31672">
    <property type="entry name" value="BNACNNG10540D PROTEIN"/>
    <property type="match status" value="1"/>
</dbReference>
<reference evidence="2 4" key="1">
    <citation type="journal article" date="2017" name="Nature">
        <title>The sunflower genome provides insights into oil metabolism, flowering and Asterid evolution.</title>
        <authorList>
            <person name="Badouin H."/>
            <person name="Gouzy J."/>
            <person name="Grassa C.J."/>
            <person name="Murat F."/>
            <person name="Staton S.E."/>
            <person name="Cottret L."/>
            <person name="Lelandais-Briere C."/>
            <person name="Owens G.L."/>
            <person name="Carrere S."/>
            <person name="Mayjonade B."/>
            <person name="Legrand L."/>
            <person name="Gill N."/>
            <person name="Kane N.C."/>
            <person name="Bowers J.E."/>
            <person name="Hubner S."/>
            <person name="Bellec A."/>
            <person name="Berard A."/>
            <person name="Berges H."/>
            <person name="Blanchet N."/>
            <person name="Boniface M.C."/>
            <person name="Brunel D."/>
            <person name="Catrice O."/>
            <person name="Chaidir N."/>
            <person name="Claudel C."/>
            <person name="Donnadieu C."/>
            <person name="Faraut T."/>
            <person name="Fievet G."/>
            <person name="Helmstetter N."/>
            <person name="King M."/>
            <person name="Knapp S.J."/>
            <person name="Lai Z."/>
            <person name="Le Paslier M.C."/>
            <person name="Lippi Y."/>
            <person name="Lorenzon L."/>
            <person name="Mandel J.R."/>
            <person name="Marage G."/>
            <person name="Marchand G."/>
            <person name="Marquand E."/>
            <person name="Bret-Mestries E."/>
            <person name="Morien E."/>
            <person name="Nambeesan S."/>
            <person name="Nguyen T."/>
            <person name="Pegot-Espagnet P."/>
            <person name="Pouilly N."/>
            <person name="Raftis F."/>
            <person name="Sallet E."/>
            <person name="Schiex T."/>
            <person name="Thomas J."/>
            <person name="Vandecasteele C."/>
            <person name="Vares D."/>
            <person name="Vear F."/>
            <person name="Vautrin S."/>
            <person name="Crespi M."/>
            <person name="Mangin B."/>
            <person name="Burke J.M."/>
            <person name="Salse J."/>
            <person name="Munos S."/>
            <person name="Vincourt P."/>
            <person name="Rieseberg L.H."/>
            <person name="Langlade N.B."/>
        </authorList>
    </citation>
    <scope>NUCLEOTIDE SEQUENCE [LARGE SCALE GENOMIC DNA]</scope>
    <source>
        <strain evidence="4">cv. SF193</strain>
        <tissue evidence="2">Leaves</tissue>
    </source>
</reference>
<reference evidence="2" key="3">
    <citation type="submission" date="2020-06" db="EMBL/GenBank/DDBJ databases">
        <title>Helianthus annuus Genome sequencing and assembly Release 2.</title>
        <authorList>
            <person name="Gouzy J."/>
            <person name="Langlade N."/>
            <person name="Munos S."/>
        </authorList>
    </citation>
    <scope>NUCLEOTIDE SEQUENCE</scope>
    <source>
        <tissue evidence="2">Leaves</tissue>
    </source>
</reference>
<dbReference type="CDD" id="cd22157">
    <property type="entry name" value="F-box_AtFBW1-like"/>
    <property type="match status" value="1"/>
</dbReference>
<evidence type="ECO:0000313" key="4">
    <source>
        <dbReference type="Proteomes" id="UP000215914"/>
    </source>
</evidence>
<dbReference type="Pfam" id="PF07734">
    <property type="entry name" value="FBA_1"/>
    <property type="match status" value="1"/>
</dbReference>
<organism evidence="3 4">
    <name type="scientific">Helianthus annuus</name>
    <name type="common">Common sunflower</name>
    <dbReference type="NCBI Taxonomy" id="4232"/>
    <lineage>
        <taxon>Eukaryota</taxon>
        <taxon>Viridiplantae</taxon>
        <taxon>Streptophyta</taxon>
        <taxon>Embryophyta</taxon>
        <taxon>Tracheophyta</taxon>
        <taxon>Spermatophyta</taxon>
        <taxon>Magnoliopsida</taxon>
        <taxon>eudicotyledons</taxon>
        <taxon>Gunneridae</taxon>
        <taxon>Pentapetalae</taxon>
        <taxon>asterids</taxon>
        <taxon>campanulids</taxon>
        <taxon>Asterales</taxon>
        <taxon>Asteraceae</taxon>
        <taxon>Asteroideae</taxon>
        <taxon>Heliantheae alliance</taxon>
        <taxon>Heliantheae</taxon>
        <taxon>Helianthus</taxon>
    </lineage>
</organism>
<dbReference type="InterPro" id="IPR036047">
    <property type="entry name" value="F-box-like_dom_sf"/>
</dbReference>
<sequence length="395" mass="45010">MPGNLPLEIQTEIMRRLPVKSLIRFRSVSKAWKSLIDSTHFIAHYNGQMQHLLVRYNVGSVGFQKHVSIVDDHTFPQQRVSLTLPLLVNMFKFHRIIGSSHGLLCLYGYYRRGCNFSVPGKHMVVLWNISIRKAVAVVEPDVEDGIRTTIIGFGVCRETTDPKIVKIKHVYAWNHMESIPCVPWQVEVFTLSTGAWRSPNNNPPRKSIEFIGSQVVVDGFLYWLATDTVTIDGGFRSYNLIILFDMTSEEFIEINLPDSLAHHSVWNLSISKLRESLVVVKQRVEADNLVFGVWMMEGSVPNSFTMLFNLNVNAPDASVRGFRKTGEPIIELVEDLGIYKLVVYEPHSKHINILGFDGTKISFNVYSYMETLLLVDQPDLTIYNKGKRCILKHTS</sequence>
<evidence type="ECO:0000313" key="2">
    <source>
        <dbReference type="EMBL" id="KAF5803833.1"/>
    </source>
</evidence>
<gene>
    <name evidence="3" type="ORF">HannXRQ_Chr06g0184391</name>
    <name evidence="2" type="ORF">HanXRQr2_Chr06g0276021</name>
</gene>
<protein>
    <submittedName>
        <fullName evidence="2 3">F-box domain-containing protein</fullName>
    </submittedName>
</protein>
<dbReference type="PROSITE" id="PS50181">
    <property type="entry name" value="FBOX"/>
    <property type="match status" value="1"/>
</dbReference>